<organism evidence="2 4">
    <name type="scientific">Budvicia aquatica</name>
    <dbReference type="NCBI Taxonomy" id="82979"/>
    <lineage>
        <taxon>Bacteria</taxon>
        <taxon>Pseudomonadati</taxon>
        <taxon>Pseudomonadota</taxon>
        <taxon>Gammaproteobacteria</taxon>
        <taxon>Enterobacterales</taxon>
        <taxon>Budviciaceae</taxon>
        <taxon>Budvicia</taxon>
    </lineage>
</organism>
<accession>A0A2C6DIL8</accession>
<dbReference type="EMBL" id="PDDX01000001">
    <property type="protein sequence ID" value="PHI28651.1"/>
    <property type="molecule type" value="Genomic_DNA"/>
</dbReference>
<feature type="chain" id="PRO_5036036599" evidence="1">
    <location>
        <begin position="21"/>
        <end position="291"/>
    </location>
</feature>
<name>A0A2C6DIL8_9GAMM</name>
<gene>
    <name evidence="2" type="ORF">CRN84_04600</name>
    <name evidence="3" type="ORF">NCTC12282_01575</name>
</gene>
<protein>
    <submittedName>
        <fullName evidence="2">Uncharacterized protein</fullName>
    </submittedName>
</protein>
<dbReference type="AlphaFoldDB" id="A0A2C6DIL8"/>
<dbReference type="Proteomes" id="UP000373449">
    <property type="component" value="Unassembled WGS sequence"/>
</dbReference>
<reference evidence="2" key="1">
    <citation type="submission" date="2017-09" db="EMBL/GenBank/DDBJ databases">
        <title>FDA dAtabase for Regulatory Grade micrObial Sequences (FDA-ARGOS): Supporting development and validation of Infectious Disease Dx tests.</title>
        <authorList>
            <person name="Minogue T."/>
            <person name="Wolcott M."/>
            <person name="Wasieloski L."/>
            <person name="Aguilar W."/>
            <person name="Moore D."/>
            <person name="Tallon L.J."/>
            <person name="Sadzewicz L."/>
            <person name="Ott S."/>
            <person name="Zhao X."/>
            <person name="Nagaraj S."/>
            <person name="Vavikolanu K."/>
            <person name="Aluvathingal J."/>
            <person name="Nadendla S."/>
            <person name="Sichtig H."/>
        </authorList>
    </citation>
    <scope>NUCLEOTIDE SEQUENCE</scope>
    <source>
        <strain evidence="2">FDAARGOS_387</strain>
    </source>
</reference>
<evidence type="ECO:0000256" key="1">
    <source>
        <dbReference type="SAM" id="SignalP"/>
    </source>
</evidence>
<keyword evidence="4" id="KW-1185">Reference proteome</keyword>
<dbReference type="EMBL" id="CAADJA010000002">
    <property type="protein sequence ID" value="VFS46657.1"/>
    <property type="molecule type" value="Genomic_DNA"/>
</dbReference>
<reference evidence="4" key="2">
    <citation type="submission" date="2017-09" db="EMBL/GenBank/DDBJ databases">
        <title>FDA dAtabase for Regulatory Grade micrObial Sequences (FDA-ARGOS): Supporting development and validation of Infectious Disease Dx tests.</title>
        <authorList>
            <person name="Minogue T."/>
            <person name="Wolcott M."/>
            <person name="Wasieloski L."/>
            <person name="Aguilar W."/>
            <person name="Moore D."/>
            <person name="Tallon L."/>
            <person name="Sadzewicz L."/>
            <person name="Ott S."/>
            <person name="Zhao X."/>
            <person name="Nagaraj S."/>
            <person name="Vavikolanu K."/>
            <person name="Aluvathingal J."/>
            <person name="Nadendla S."/>
            <person name="Sichtig H."/>
        </authorList>
    </citation>
    <scope>NUCLEOTIDE SEQUENCE [LARGE SCALE GENOMIC DNA]</scope>
    <source>
        <strain evidence="4">FDAARGOS_387</strain>
    </source>
</reference>
<proteinExistence type="predicted"/>
<evidence type="ECO:0000313" key="3">
    <source>
        <dbReference type="EMBL" id="VFS46657.1"/>
    </source>
</evidence>
<dbReference type="RefSeq" id="WP_029095325.1">
    <property type="nucleotide sequence ID" value="NZ_CAADJA010000002.1"/>
</dbReference>
<keyword evidence="1" id="KW-0732">Signal</keyword>
<evidence type="ECO:0000313" key="5">
    <source>
        <dbReference type="Proteomes" id="UP000373449"/>
    </source>
</evidence>
<evidence type="ECO:0000313" key="4">
    <source>
        <dbReference type="Proteomes" id="UP000224974"/>
    </source>
</evidence>
<feature type="signal peptide" evidence="1">
    <location>
        <begin position="1"/>
        <end position="20"/>
    </location>
</feature>
<sequence length="291" mass="32580">MNIIVKSILLSILCIGVSQAKVIWPAATDVEMTNKTGTLTEGHAKNALQILEKMPWIEEGAQKGQGKYLYVFFNPASSTSKDLYTKTRPYLNYVNIRWIPIRTDETNVNGLYETRTPQALADAFNKGVMPKIRNQKQMNAVENMTFTGFIMMRGGRMLSPEGESYFPTMIYGDSDKLSVVSAPGYIEGMMNNIPLTLPNITQPTIVELAERQPVTLHRFKEDTRYQTQEGERAPMLLYPSDDAVRTGSLGSDNPPVIIDGMTDNGYLAIDFNGMGNFIYIKDDPSIIRLSK</sequence>
<evidence type="ECO:0000313" key="2">
    <source>
        <dbReference type="EMBL" id="PHI28651.1"/>
    </source>
</evidence>
<reference evidence="3 5" key="3">
    <citation type="submission" date="2019-03" db="EMBL/GenBank/DDBJ databases">
        <authorList>
            <consortium name="Pathogen Informatics"/>
        </authorList>
    </citation>
    <scope>NUCLEOTIDE SEQUENCE [LARGE SCALE GENOMIC DNA]</scope>
    <source>
        <strain evidence="3 5">NCTC12282</strain>
    </source>
</reference>
<dbReference type="Proteomes" id="UP000224974">
    <property type="component" value="Unassembled WGS sequence"/>
</dbReference>